<dbReference type="OrthoDB" id="7476630at2"/>
<organism evidence="2 3">
    <name type="scientific">Octadecabacter arcticus 238</name>
    <dbReference type="NCBI Taxonomy" id="391616"/>
    <lineage>
        <taxon>Bacteria</taxon>
        <taxon>Pseudomonadati</taxon>
        <taxon>Pseudomonadota</taxon>
        <taxon>Alphaproteobacteria</taxon>
        <taxon>Rhodobacterales</taxon>
        <taxon>Roseobacteraceae</taxon>
        <taxon>Octadecabacter</taxon>
    </lineage>
</organism>
<feature type="domain" description="DUF6456" evidence="1">
    <location>
        <begin position="203"/>
        <end position="337"/>
    </location>
</feature>
<dbReference type="KEGG" id="oar:OA238_c19040"/>
<evidence type="ECO:0000313" key="2">
    <source>
        <dbReference type="EMBL" id="AGI72009.1"/>
    </source>
</evidence>
<dbReference type="HOGENOM" id="CLU_070806_0_0_5"/>
<dbReference type="Pfam" id="PF20057">
    <property type="entry name" value="DUF6456"/>
    <property type="match status" value="1"/>
</dbReference>
<reference evidence="2 3" key="1">
    <citation type="journal article" date="2013" name="PLoS ONE">
        <title>Poles Apart: Arctic and Antarctic Octadecabacter strains Share High Genome Plasticity and a New Type of Xanthorhodopsin.</title>
        <authorList>
            <person name="Vollmers J."/>
            <person name="Voget S."/>
            <person name="Dietrich S."/>
            <person name="Gollnow K."/>
            <person name="Smits M."/>
            <person name="Meyer K."/>
            <person name="Brinkhoff T."/>
            <person name="Simon M."/>
            <person name="Daniel R."/>
        </authorList>
    </citation>
    <scope>NUCLEOTIDE SEQUENCE [LARGE SCALE GENOMIC DNA]</scope>
    <source>
        <strain evidence="2 3">238</strain>
    </source>
</reference>
<name>M9RHG7_9RHOB</name>
<dbReference type="STRING" id="391616.OA238_c19040"/>
<sequence length="347" mass="37792">MVDAKRASHAVPAWVPVDVRNYVFHTEMGQPIRVLARSQSCHASTIMRQIRKIETRRDDPLVDRAIKELAAENSATPSPSSLEIMQALRCLATPGTILAIAMGTEQGVILQDANQGEADRGSKLPSVTAMMLALRGWISGGQTVGRVLRYRITPAGRVALRELMAQTENCARAMAEGPTAFEGAASGVGTWMDGPHDKPIVARMALQESPVVALSRRKDRDGNPFLNRTMVRAAERLREDYELAQIGQIRGDKAAPDWQDVLTLIETYQQIDTTGKGAAPKVRAALAFLGPGLSEVALRCCCLLEGLEITEKHMGWAARSGKVVLRIALQRLVLHYEDSGELGPRIG</sequence>
<dbReference type="Proteomes" id="UP000004688">
    <property type="component" value="Chromosome"/>
</dbReference>
<protein>
    <recommendedName>
        <fullName evidence="1">DUF6456 domain-containing protein</fullName>
    </recommendedName>
</protein>
<dbReference type="eggNOG" id="COG0583">
    <property type="taxonomic scope" value="Bacteria"/>
</dbReference>
<dbReference type="RefSeq" id="WP_015495137.1">
    <property type="nucleotide sequence ID" value="NC_020908.1"/>
</dbReference>
<dbReference type="AlphaFoldDB" id="M9RHG7"/>
<dbReference type="EMBL" id="CP003742">
    <property type="protein sequence ID" value="AGI72009.1"/>
    <property type="molecule type" value="Genomic_DNA"/>
</dbReference>
<keyword evidence="3" id="KW-1185">Reference proteome</keyword>
<accession>M9RHG7</accession>
<evidence type="ECO:0000313" key="3">
    <source>
        <dbReference type="Proteomes" id="UP000004688"/>
    </source>
</evidence>
<dbReference type="InterPro" id="IPR045599">
    <property type="entry name" value="DUF6456"/>
</dbReference>
<gene>
    <name evidence="2" type="ORF">OA238_c19040</name>
</gene>
<proteinExistence type="predicted"/>
<evidence type="ECO:0000259" key="1">
    <source>
        <dbReference type="Pfam" id="PF20057"/>
    </source>
</evidence>